<proteinExistence type="inferred from homology"/>
<feature type="compositionally biased region" description="Low complexity" evidence="8">
    <location>
        <begin position="413"/>
        <end position="431"/>
    </location>
</feature>
<evidence type="ECO:0000256" key="8">
    <source>
        <dbReference type="SAM" id="MobiDB-lite"/>
    </source>
</evidence>
<dbReference type="GO" id="GO:0001653">
    <property type="term" value="F:peptide receptor activity"/>
    <property type="evidence" value="ECO:0007669"/>
    <property type="project" value="TreeGrafter"/>
</dbReference>
<dbReference type="InterPro" id="IPR001054">
    <property type="entry name" value="A/G_cyclase"/>
</dbReference>
<protein>
    <recommendedName>
        <fullName evidence="9">Guanylate cyclase domain-containing protein</fullName>
    </recommendedName>
</protein>
<feature type="region of interest" description="Disordered" evidence="8">
    <location>
        <begin position="2559"/>
        <end position="2588"/>
    </location>
</feature>
<feature type="region of interest" description="Disordered" evidence="8">
    <location>
        <begin position="1468"/>
        <end position="1488"/>
    </location>
</feature>
<evidence type="ECO:0000256" key="1">
    <source>
        <dbReference type="ARBA" id="ARBA00004370"/>
    </source>
</evidence>
<evidence type="ECO:0000256" key="3">
    <source>
        <dbReference type="ARBA" id="ARBA00022741"/>
    </source>
</evidence>
<evidence type="ECO:0000313" key="11">
    <source>
        <dbReference type="Proteomes" id="UP000650467"/>
    </source>
</evidence>
<keyword evidence="4" id="KW-1133">Transmembrane helix</keyword>
<dbReference type="CDD" id="cd07302">
    <property type="entry name" value="CHD"/>
    <property type="match status" value="1"/>
</dbReference>
<evidence type="ECO:0000259" key="9">
    <source>
        <dbReference type="PROSITE" id="PS50125"/>
    </source>
</evidence>
<comment type="similarity">
    <text evidence="7">Belongs to the adenylyl cyclase class-4/guanylyl cyclase family.</text>
</comment>
<feature type="compositionally biased region" description="Low complexity" evidence="8">
    <location>
        <begin position="1415"/>
        <end position="1429"/>
    </location>
</feature>
<keyword evidence="5" id="KW-0472">Membrane</keyword>
<evidence type="ECO:0000256" key="5">
    <source>
        <dbReference type="ARBA" id="ARBA00023136"/>
    </source>
</evidence>
<dbReference type="GO" id="GO:0035556">
    <property type="term" value="P:intracellular signal transduction"/>
    <property type="evidence" value="ECO:0007669"/>
    <property type="project" value="InterPro"/>
</dbReference>
<accession>A0A835VZC0</accession>
<dbReference type="EMBL" id="JAEHOC010000016">
    <property type="protein sequence ID" value="KAG2434862.1"/>
    <property type="molecule type" value="Genomic_DNA"/>
</dbReference>
<keyword evidence="3" id="KW-0547">Nucleotide-binding</keyword>
<dbReference type="InterPro" id="IPR018297">
    <property type="entry name" value="A/G_cyclase_CS"/>
</dbReference>
<keyword evidence="2" id="KW-0812">Transmembrane</keyword>
<feature type="region of interest" description="Disordered" evidence="8">
    <location>
        <begin position="533"/>
        <end position="555"/>
    </location>
</feature>
<evidence type="ECO:0000256" key="4">
    <source>
        <dbReference type="ARBA" id="ARBA00022989"/>
    </source>
</evidence>
<dbReference type="PANTHER" id="PTHR11920">
    <property type="entry name" value="GUANYLYL CYCLASE"/>
    <property type="match status" value="1"/>
</dbReference>
<dbReference type="GO" id="GO:0004383">
    <property type="term" value="F:guanylate cyclase activity"/>
    <property type="evidence" value="ECO:0007669"/>
    <property type="project" value="TreeGrafter"/>
</dbReference>
<dbReference type="PROSITE" id="PS50125">
    <property type="entry name" value="GUANYLATE_CYCLASE_2"/>
    <property type="match status" value="1"/>
</dbReference>
<feature type="region of interest" description="Disordered" evidence="8">
    <location>
        <begin position="410"/>
        <end position="487"/>
    </location>
</feature>
<gene>
    <name evidence="10" type="ORF">HXX76_007745</name>
</gene>
<dbReference type="InterPro" id="IPR029787">
    <property type="entry name" value="Nucleotide_cyclase"/>
</dbReference>
<feature type="compositionally biased region" description="Polar residues" evidence="8">
    <location>
        <begin position="1148"/>
        <end position="1161"/>
    </location>
</feature>
<dbReference type="InterPro" id="IPR050401">
    <property type="entry name" value="Cyclic_nucleotide_synthase"/>
</dbReference>
<dbReference type="Pfam" id="PF00211">
    <property type="entry name" value="Guanylate_cyc"/>
    <property type="match status" value="1"/>
</dbReference>
<feature type="domain" description="Guanylate cyclase" evidence="9">
    <location>
        <begin position="2139"/>
        <end position="2281"/>
    </location>
</feature>
<dbReference type="OrthoDB" id="10623055at2759"/>
<feature type="compositionally biased region" description="Low complexity" evidence="8">
    <location>
        <begin position="2068"/>
        <end position="2081"/>
    </location>
</feature>
<name>A0A835VZC0_CHLIN</name>
<feature type="region of interest" description="Disordered" evidence="8">
    <location>
        <begin position="683"/>
        <end position="705"/>
    </location>
</feature>
<comment type="caution">
    <text evidence="10">The sequence shown here is derived from an EMBL/GenBank/DDBJ whole genome shotgun (WGS) entry which is preliminary data.</text>
</comment>
<dbReference type="Gene3D" id="3.30.70.1230">
    <property type="entry name" value="Nucleotide cyclase"/>
    <property type="match status" value="1"/>
</dbReference>
<evidence type="ECO:0000256" key="6">
    <source>
        <dbReference type="ARBA" id="ARBA00023239"/>
    </source>
</evidence>
<evidence type="ECO:0000256" key="2">
    <source>
        <dbReference type="ARBA" id="ARBA00022692"/>
    </source>
</evidence>
<dbReference type="GO" id="GO:0007168">
    <property type="term" value="P:receptor guanylyl cyclase signaling pathway"/>
    <property type="evidence" value="ECO:0007669"/>
    <property type="project" value="TreeGrafter"/>
</dbReference>
<dbReference type="GO" id="GO:0000166">
    <property type="term" value="F:nucleotide binding"/>
    <property type="evidence" value="ECO:0007669"/>
    <property type="project" value="UniProtKB-KW"/>
</dbReference>
<feature type="region of interest" description="Disordered" evidence="8">
    <location>
        <begin position="1372"/>
        <end position="1429"/>
    </location>
</feature>
<organism evidence="10 11">
    <name type="scientific">Chlamydomonas incerta</name>
    <dbReference type="NCBI Taxonomy" id="51695"/>
    <lineage>
        <taxon>Eukaryota</taxon>
        <taxon>Viridiplantae</taxon>
        <taxon>Chlorophyta</taxon>
        <taxon>core chlorophytes</taxon>
        <taxon>Chlorophyceae</taxon>
        <taxon>CS clade</taxon>
        <taxon>Chlamydomonadales</taxon>
        <taxon>Chlamydomonadaceae</taxon>
        <taxon>Chlamydomonas</taxon>
    </lineage>
</organism>
<dbReference type="GO" id="GO:0004016">
    <property type="term" value="F:adenylate cyclase activity"/>
    <property type="evidence" value="ECO:0007669"/>
    <property type="project" value="TreeGrafter"/>
</dbReference>
<feature type="region of interest" description="Disordered" evidence="8">
    <location>
        <begin position="1264"/>
        <end position="1286"/>
    </location>
</feature>
<feature type="region of interest" description="Disordered" evidence="8">
    <location>
        <begin position="2498"/>
        <end position="2526"/>
    </location>
</feature>
<feature type="region of interest" description="Disordered" evidence="8">
    <location>
        <begin position="2366"/>
        <end position="2391"/>
    </location>
</feature>
<comment type="subcellular location">
    <subcellularLocation>
        <location evidence="1">Membrane</location>
    </subcellularLocation>
</comment>
<dbReference type="Proteomes" id="UP000650467">
    <property type="component" value="Unassembled WGS sequence"/>
</dbReference>
<evidence type="ECO:0000256" key="7">
    <source>
        <dbReference type="RuleBase" id="RU000405"/>
    </source>
</evidence>
<dbReference type="SUPFAM" id="SSF55073">
    <property type="entry name" value="Nucleotide cyclase"/>
    <property type="match status" value="1"/>
</dbReference>
<sequence length="2807" mass="276438">MMLSVALAPSSTIGATATSNLAMLLPCSPPSGHSSMHVGAPAGATVLLATRNAQCVVVSSPQPHQQHQQHSVPHCLGSRSAAAAGVTTSQRAAGVRERERRNSLSLNALPMAVTIFALPSGAVLHQNASSLEFFGVRTAYEALGGEALAAVPAAHYPQPPHPMPLSNVIMGQSSAASHHVPILASGSVGTVRPPSSLPPTSSLAVSAAAAPGAAANASHRQLLPAQQQRVEVMDVLSQLFMFEPAKLEQMIEVLVKGEGEVWQGIIRVPNTLNPGELTQTSSGQVTMVVHCAGAPAGDDRCPDAVIVSSSGGNVAAEDTPAGQDEVVTESLLDEDVGHAMRAVTVGLGGRIRRGSVFAAAGGLHGGGTGLFAEGAAGALPAAVGATSSIAEAAGELTMTSWRCQAAERGLDPNTSATSAGASASSSMNMATQEAHQQPQRTDLGAGRPSSRSLRAPAASSASSPVPGASRNSQPAMAHLRQCKTPSKSGASGFGLSMIAGLISRSLGHAGWAGGGLSGGITPTVSTATAASLADPHVAQQQAQDRTHGTAALASPDAGITGTPFASMGPINPITTAISNGAAAGNLLATQQRAVCSLDATHLRGSSSRQQPLLRANAAIGCTSSLASHCELEPTASGQFTIASSAAMSSRIATTHSGAHFDGGSTLGSSFACSAGGGSTVGSGTALSAGQHQPRRGMLQHAQRPSVDAVLATSSVNGSTAAGNSALGGKTAGGGGDAGGGVDTCRAAAGTASDAAATSPSAGAAATPRACSGNAVLAARGAAATPFTTAAVHVVNMGVAHSPRIGRCMSSFDMHGMFPAVPEESSASEVAVSRKATDTSTADHSAGAVALAMPITAAAAASLQEAQAAFTASAVGFKEPIQQTTRGAAISIEASASSNKSIAAAASAAAAASTTRSPGLLGRFLSYTGRSRPAAPPIAVAAPTTMAPHGTEATGRHGDVGELLAGSSTSNTPRVMFFDSTTTATTTATTAHARRSFRMPGPEAEVDLDELIYTSAGPPPRLQPATGAAAGGTGSTCFSGDVPQQQHQQFILSPRASVDPLGSVSPAGMMRGSGGIGGSGAPAAAAAAAAASFQQYASSMSSSPSLTLGQAPAAVHSAAAVGVHPHEVLRVAPVACVGSLTLPPELSEATESGGSTPMTILSPTERGGGTSGTADLEPPALMSPPQRQGAASLGQWRRQSFTVRRSLHSFHSGLATSTLQVVLDGGGAAGAGGGGAAGGSGGGAAGGRPLSSHAGFIGRDWVAAMSQQQPQGSSAASHPDARVPPASAAAALSAAASGASAHPESPVAAIANTAAAAQSDVMAAARSRQSRPAMTDAGGGGDFCWTVQGMEGADMDGESLLALLTNGSIAGGSIPPTPAASSAHAMDPATRPTVRTAGPQLQLPPMPVPSNGRAHNPAAPAANAPSPAASCTIPPASGTAAVSAAPSSNGRSTFAALHDGDGAMMIASAHASSSSAHQAAHMQHSAASNNPSQQTAWVRAHSSRVLAFASTLRTAPQQLLATASAIAAASLSGGIGGTIPSSTAGGSRIYHSSTVSSTVSGGAQDGGLLASPRTGSAFMSTAGGTSRRSMTAASCRAFSGVHAAAPSGHAQTSHGHGPAFPTQRSDMAVTLGRRAVRYARSRSSLAIGEDKAASPAGAAAGSVPATVTGASSTAACAHIAGSHGGIVGGVRGGSPHPNVLDPWLQARAASVGGAAESAISFATPGAPAAVRSPAHGSATAALDGSAPDALLLGSASGAGAGLLGPGAQPGKVNVSRLPFYRSATPTSVEDIVIAMTTDDDDAMTAGASGYAAADSRHGSMLLRKGSSLRPIPVAAEQQVRWAAGAAAAASTDVAAAAATALAAAKRHNAAADAAAAPAAADSATVAGTLVRAAPSKRRVGRASIAGLSLGLLKLARGGDGGGDVQEHAEQVRRQLSRCSAQLGVVAAAGAPGASDPLPRRLGVGGRCGSADGAAVGSEDDAQPPAEELPFKEDLVAYHEVCATSVVDPVTGQHAVVLVQQDVTAKVLVERHVHQVAETEHRLLEQIFPRHVLQYITEEAPAAGQHEEAGAATPAAAAPSPVIGAGGGGGAPTAPPASGGSGMNGADGDTLDPPASSGGGARWRPQIRDCNRLATAHPCVTVLFADIQGFTPMCKVLPPQTVMRFLNTLFTRFDAMVDYYRVYKVETIGDCYVVAGGLMHEDQDGMAAVRGEGYVDPHQADAVVSFAKAMLRAAASVRLPTTGEPVRIRVGIHSGPVVSGVVGTRMPRFCLFGDTVNTASRMESTGVPGAVHVSEDAYQMLEASEQAVWEPTGGVEVKGKGLMRTHIWKPADFTPPPPSLPSLPAASAAAAVPLPPLASLSPVAVAPSPGIHRGRARRGSVHDAMRPTSPSAGGAVASSLLYSPVGPFGGESGQQAAAAAAAAGGAADSSRSPDAAAANAAGAAAAGGSASAGQQPLSSASVSLSGNVSEKIVKVVKDKARGMLSSLRLFQAISPAKLVGGGSPRKDAWDTQSAASGEMRRQESAHSGKLRLGAVAKASAAAATARAASVTAGASAVVRSDGGTIGLPASTPTLTSGYPMAGNGGGKPAEQGLQQIAAIGSKRGGGGVGGGAGGLRRSMSMPDAEHLLMQMSALHASLADVRSVPAAGGSNSGGVVATAGCEGSNSGYLALQGSGVQFCLTSKQLLAALGSSSTGPRDALVRGSTPDAALTPAGQCAAAPWVGAAPKPSAVSMALVSAGATSATAAVTSASVAASSLETSEPLSHQVGRNLADELVSSGLPAMRGGKLVPNRSTASDVTEHASLAGWHL</sequence>
<reference evidence="10" key="1">
    <citation type="journal article" date="2020" name="bioRxiv">
        <title>Comparative genomics of Chlamydomonas.</title>
        <authorList>
            <person name="Craig R.J."/>
            <person name="Hasan A.R."/>
            <person name="Ness R.W."/>
            <person name="Keightley P.D."/>
        </authorList>
    </citation>
    <scope>NUCLEOTIDE SEQUENCE</scope>
    <source>
        <strain evidence="10">SAG 7.73</strain>
    </source>
</reference>
<feature type="region of interest" description="Disordered" evidence="8">
    <location>
        <begin position="1145"/>
        <end position="1194"/>
    </location>
</feature>
<evidence type="ECO:0000313" key="10">
    <source>
        <dbReference type="EMBL" id="KAG2434862.1"/>
    </source>
</evidence>
<feature type="region of interest" description="Disordered" evidence="8">
    <location>
        <begin position="2061"/>
        <end position="2121"/>
    </location>
</feature>
<dbReference type="PROSITE" id="PS00452">
    <property type="entry name" value="GUANYLATE_CYCLASE_1"/>
    <property type="match status" value="1"/>
</dbReference>
<feature type="compositionally biased region" description="Low complexity" evidence="8">
    <location>
        <begin position="1468"/>
        <end position="1487"/>
    </location>
</feature>
<dbReference type="GO" id="GO:0005886">
    <property type="term" value="C:plasma membrane"/>
    <property type="evidence" value="ECO:0007669"/>
    <property type="project" value="TreeGrafter"/>
</dbReference>
<keyword evidence="6 7" id="KW-0456">Lyase</keyword>
<dbReference type="SMART" id="SM00044">
    <property type="entry name" value="CYCc"/>
    <property type="match status" value="1"/>
</dbReference>
<feature type="compositionally biased region" description="Low complexity" evidence="8">
    <location>
        <begin position="444"/>
        <end position="470"/>
    </location>
</feature>
<keyword evidence="11" id="KW-1185">Reference proteome</keyword>
<dbReference type="PANTHER" id="PTHR11920:SF335">
    <property type="entry name" value="GUANYLATE CYCLASE"/>
    <property type="match status" value="1"/>
</dbReference>